<dbReference type="GO" id="GO:0008270">
    <property type="term" value="F:zinc ion binding"/>
    <property type="evidence" value="ECO:0007669"/>
    <property type="project" value="UniProtKB-KW"/>
</dbReference>
<dbReference type="FunFam" id="4.10.320.30:FF:000001">
    <property type="entry name" value="Myelin transcription factor 1-like, a"/>
    <property type="match status" value="3"/>
</dbReference>
<dbReference type="PANTHER" id="PTHR10816">
    <property type="entry name" value="MYELIN TRANSCRIPTION FACTOR 1-RELATED"/>
    <property type="match status" value="1"/>
</dbReference>
<protein>
    <recommendedName>
        <fullName evidence="13">Myelin transcription factor 1</fullName>
    </recommendedName>
</protein>
<keyword evidence="4" id="KW-0677">Repeat</keyword>
<dbReference type="InterPro" id="IPR002515">
    <property type="entry name" value="Znf_C2H2C"/>
</dbReference>
<dbReference type="InterPro" id="IPR036060">
    <property type="entry name" value="Znf_C2H2C_sf"/>
</dbReference>
<feature type="region of interest" description="Disordered" evidence="10">
    <location>
        <begin position="862"/>
        <end position="894"/>
    </location>
</feature>
<feature type="region of interest" description="Disordered" evidence="10">
    <location>
        <begin position="773"/>
        <end position="811"/>
    </location>
</feature>
<evidence type="ECO:0008006" key="13">
    <source>
        <dbReference type="Google" id="ProtNLM"/>
    </source>
</evidence>
<feature type="compositionally biased region" description="Low complexity" evidence="10">
    <location>
        <begin position="194"/>
        <end position="222"/>
    </location>
</feature>
<feature type="compositionally biased region" description="Low complexity" evidence="10">
    <location>
        <begin position="52"/>
        <end position="62"/>
    </location>
</feature>
<sequence>APRDHSKVPDSGVLGSGPRESVSALPPFTVRLPPSPAASKQAARHARQRMALLQQPHLPLQQSVSPAAPTSDRLLRPVCFVKQLDFAQPSSLPLLPGPSAPHTNPSTASSSSSSSSLVSSVDPTASTYSAAHSSSSIIVVKTETCVTYSPSSSSSRCHSSSGPTYRSVSSPQDFASLCSPTPGEEFKPPERTITTTTTGSPSPVTTSTVPQSSGGCSGSHVGSLEERSLAGDRLMEASSVTQPTTRDQPTTLHPQDPPKACMEEVAGGGRLALTPTNNNNNNTSTANNNNNNNSSNNHNNHNNSSNNISSSNNIINTTTTNNNSVSIPSSTTTTTTNHHNHNTTIATTIHNNNRTHSHSPQKGLGSLDAVNVKVSEGSAGLGCFGYRGEDDAGLIRPAAITEVRASEARFDLPHSYTTLDLDRQAAIPVSQSHHMPPTPTTFDTTTVAAGTPLPGGPITAMTPTPGPLVGPGNGAMIPHGPFDSLKPPPVTTDYPVTSSHNTFFMNKACGAEVKMNDTTPCSTSCMPPVPPNTIYQSPGYRYDSSAINLSVKTSAMGPNPMSPANVMDLSGPMGTGGPMVTSPHYPGPGVSPCYSGPQLVSPGSSHDSQHTNQTLDLSLARQPGSLSGPTSPEYSPPSRLGTGYPGGSAPFQQPATIDEQTEPVDFSSPAEPVNFSLARPLEYGVTPDYTRAAPTCPPHDNGYTTTPDRSHDFRNMNGYNTMTTRPYDVTTAYNTGYMGYQSYQGGYMGAGSYGATMGAADYMTTTACTTPYQLSPSRAQPPPTPMPDSSSVRPYTRSSSRRDGKELIQCPTPGCDGMGHVTGNYATHRSLSGCPRADRSSIQHQTQELKCPTPGCDGSGHVTGNYSSHRSLSGCPRANKPKHKPKDTQDSEPLRCPVPGCDGSGHSTGKFLSHRSASGCPIANRNKMRSLEGGGGGGAGLGMGMGVSTGLAAMGEPRPPLLAAPYSTGGPTGPPTATHSLFARPLLHPLQPPPAKKLRMDDSTLNFKTEGEDHIGLASEISELQKENVSMDSHVSKLRHDISSMEASLKVEQKEAAGAGERGAHLTEYYESLRNNVMSLLEHVKIPGGGTTTTNDRISHDNFDSYLSKIHSLCTDNYCDDNRPLYDSVRSALHDFTVPPTPI</sequence>
<keyword evidence="5" id="KW-0863">Zinc-finger</keyword>
<dbReference type="Gene3D" id="4.10.320.30">
    <property type="match status" value="3"/>
</dbReference>
<evidence type="ECO:0000256" key="6">
    <source>
        <dbReference type="ARBA" id="ARBA00022833"/>
    </source>
</evidence>
<evidence type="ECO:0000256" key="7">
    <source>
        <dbReference type="ARBA" id="ARBA00023015"/>
    </source>
</evidence>
<evidence type="ECO:0000256" key="4">
    <source>
        <dbReference type="ARBA" id="ARBA00022737"/>
    </source>
</evidence>
<organism evidence="11 12">
    <name type="scientific">Petrolisthes manimaculis</name>
    <dbReference type="NCBI Taxonomy" id="1843537"/>
    <lineage>
        <taxon>Eukaryota</taxon>
        <taxon>Metazoa</taxon>
        <taxon>Ecdysozoa</taxon>
        <taxon>Arthropoda</taxon>
        <taxon>Crustacea</taxon>
        <taxon>Multicrustacea</taxon>
        <taxon>Malacostraca</taxon>
        <taxon>Eumalacostraca</taxon>
        <taxon>Eucarida</taxon>
        <taxon>Decapoda</taxon>
        <taxon>Pleocyemata</taxon>
        <taxon>Anomura</taxon>
        <taxon>Galatheoidea</taxon>
        <taxon>Porcellanidae</taxon>
        <taxon>Petrolisthes</taxon>
    </lineage>
</organism>
<feature type="compositionally biased region" description="Basic and acidic residues" evidence="10">
    <location>
        <begin position="223"/>
        <end position="235"/>
    </location>
</feature>
<evidence type="ECO:0000313" key="11">
    <source>
        <dbReference type="EMBL" id="KAK4300442.1"/>
    </source>
</evidence>
<keyword evidence="8" id="KW-0804">Transcription</keyword>
<keyword evidence="12" id="KW-1185">Reference proteome</keyword>
<dbReference type="GO" id="GO:0007399">
    <property type="term" value="P:nervous system development"/>
    <property type="evidence" value="ECO:0007669"/>
    <property type="project" value="UniProtKB-KW"/>
</dbReference>
<name>A0AAE1P4B8_9EUCA</name>
<dbReference type="PANTHER" id="PTHR10816:SF15">
    <property type="entry name" value="MYELIN TRANSCRIPTION FACTOR 1-LIKE PROTEIN"/>
    <property type="match status" value="1"/>
</dbReference>
<dbReference type="PROSITE" id="PS51802">
    <property type="entry name" value="ZF_CCHHC"/>
    <property type="match status" value="3"/>
</dbReference>
<feature type="region of interest" description="Disordered" evidence="10">
    <location>
        <begin position="149"/>
        <end position="339"/>
    </location>
</feature>
<keyword evidence="6" id="KW-0862">Zinc</keyword>
<keyword evidence="3" id="KW-0479">Metal-binding</keyword>
<dbReference type="AlphaFoldDB" id="A0AAE1P4B8"/>
<gene>
    <name evidence="11" type="ORF">Pmani_027352</name>
</gene>
<evidence type="ECO:0000256" key="8">
    <source>
        <dbReference type="ARBA" id="ARBA00023163"/>
    </source>
</evidence>
<feature type="compositionally biased region" description="Low complexity" evidence="10">
    <location>
        <begin position="789"/>
        <end position="798"/>
    </location>
</feature>
<comment type="subcellular location">
    <subcellularLocation>
        <location evidence="1">Nucleus</location>
    </subcellularLocation>
</comment>
<feature type="compositionally biased region" description="Polar residues" evidence="10">
    <location>
        <begin position="862"/>
        <end position="871"/>
    </location>
</feature>
<evidence type="ECO:0000256" key="5">
    <source>
        <dbReference type="ARBA" id="ARBA00022771"/>
    </source>
</evidence>
<dbReference type="Proteomes" id="UP001292094">
    <property type="component" value="Unassembled WGS sequence"/>
</dbReference>
<dbReference type="GO" id="GO:0005634">
    <property type="term" value="C:nucleus"/>
    <property type="evidence" value="ECO:0007669"/>
    <property type="project" value="UniProtKB-SubCell"/>
</dbReference>
<reference evidence="11" key="1">
    <citation type="submission" date="2023-11" db="EMBL/GenBank/DDBJ databases">
        <title>Genome assemblies of two species of porcelain crab, Petrolisthes cinctipes and Petrolisthes manimaculis (Anomura: Porcellanidae).</title>
        <authorList>
            <person name="Angst P."/>
        </authorList>
    </citation>
    <scope>NUCLEOTIDE SEQUENCE</scope>
    <source>
        <strain evidence="11">PB745_02</strain>
        <tissue evidence="11">Gill</tissue>
    </source>
</reference>
<comment type="similarity">
    <text evidence="2">Belongs to the MYT1 family.</text>
</comment>
<feature type="region of interest" description="Disordered" evidence="10">
    <location>
        <begin position="92"/>
        <end position="121"/>
    </location>
</feature>
<keyword evidence="7" id="KW-0805">Transcription regulation</keyword>
<evidence type="ECO:0000256" key="1">
    <source>
        <dbReference type="ARBA" id="ARBA00004123"/>
    </source>
</evidence>
<feature type="compositionally biased region" description="Polar residues" evidence="10">
    <location>
        <begin position="162"/>
        <end position="173"/>
    </location>
</feature>
<feature type="compositionally biased region" description="Polar residues" evidence="10">
    <location>
        <begin position="238"/>
        <end position="253"/>
    </location>
</feature>
<feature type="compositionally biased region" description="Polar residues" evidence="10">
    <location>
        <begin position="601"/>
        <end position="616"/>
    </location>
</feature>
<evidence type="ECO:0000256" key="9">
    <source>
        <dbReference type="ARBA" id="ARBA00023242"/>
    </source>
</evidence>
<dbReference type="SUPFAM" id="SSF103637">
    <property type="entry name" value="CCHHC domain"/>
    <property type="match status" value="3"/>
</dbReference>
<feature type="non-terminal residue" evidence="11">
    <location>
        <position position="1"/>
    </location>
</feature>
<feature type="region of interest" description="Disordered" evidence="10">
    <location>
        <begin position="1"/>
        <end position="68"/>
    </location>
</feature>
<evidence type="ECO:0000256" key="2">
    <source>
        <dbReference type="ARBA" id="ARBA00010194"/>
    </source>
</evidence>
<dbReference type="EMBL" id="JAWZYT010003054">
    <property type="protein sequence ID" value="KAK4300442.1"/>
    <property type="molecule type" value="Genomic_DNA"/>
</dbReference>
<dbReference type="Pfam" id="PF01530">
    <property type="entry name" value="zf-C2HC"/>
    <property type="match status" value="3"/>
</dbReference>
<keyword evidence="9" id="KW-0539">Nucleus</keyword>
<evidence type="ECO:0000256" key="10">
    <source>
        <dbReference type="SAM" id="MobiDB-lite"/>
    </source>
</evidence>
<dbReference type="GO" id="GO:0000978">
    <property type="term" value="F:RNA polymerase II cis-regulatory region sequence-specific DNA binding"/>
    <property type="evidence" value="ECO:0007669"/>
    <property type="project" value="TreeGrafter"/>
</dbReference>
<evidence type="ECO:0000256" key="3">
    <source>
        <dbReference type="ARBA" id="ARBA00022723"/>
    </source>
</evidence>
<accession>A0AAE1P4B8</accession>
<evidence type="ECO:0000313" key="12">
    <source>
        <dbReference type="Proteomes" id="UP001292094"/>
    </source>
</evidence>
<feature type="region of interest" description="Disordered" evidence="10">
    <location>
        <begin position="692"/>
        <end position="714"/>
    </location>
</feature>
<feature type="compositionally biased region" description="Polar residues" evidence="10">
    <location>
        <begin position="624"/>
        <end position="633"/>
    </location>
</feature>
<feature type="compositionally biased region" description="Low complexity" evidence="10">
    <location>
        <begin position="149"/>
        <end position="161"/>
    </location>
</feature>
<feature type="compositionally biased region" description="Low complexity" evidence="10">
    <location>
        <begin position="274"/>
        <end position="339"/>
    </location>
</feature>
<dbReference type="GO" id="GO:0000981">
    <property type="term" value="F:DNA-binding transcription factor activity, RNA polymerase II-specific"/>
    <property type="evidence" value="ECO:0007669"/>
    <property type="project" value="TreeGrafter"/>
</dbReference>
<feature type="compositionally biased region" description="Low complexity" evidence="10">
    <location>
        <begin position="100"/>
        <end position="121"/>
    </location>
</feature>
<proteinExistence type="inferred from homology"/>
<feature type="region of interest" description="Disordered" evidence="10">
    <location>
        <begin position="572"/>
        <end position="654"/>
    </location>
</feature>
<comment type="caution">
    <text evidence="11">The sequence shown here is derived from an EMBL/GenBank/DDBJ whole genome shotgun (WGS) entry which is preliminary data.</text>
</comment>